<accession>A0ABN2K5A3</accession>
<evidence type="ECO:0000313" key="8">
    <source>
        <dbReference type="Proteomes" id="UP001501475"/>
    </source>
</evidence>
<keyword evidence="3 6" id="KW-0812">Transmembrane</keyword>
<keyword evidence="8" id="KW-1185">Reference proteome</keyword>
<feature type="transmembrane region" description="Helical" evidence="6">
    <location>
        <begin position="54"/>
        <end position="75"/>
    </location>
</feature>
<dbReference type="Pfam" id="PF02653">
    <property type="entry name" value="BPD_transp_2"/>
    <property type="match status" value="1"/>
</dbReference>
<dbReference type="CDD" id="cd06580">
    <property type="entry name" value="TM_PBP1_transp_TpRbsC_like"/>
    <property type="match status" value="1"/>
</dbReference>
<name>A0ABN2K5A3_9MICO</name>
<evidence type="ECO:0000256" key="6">
    <source>
        <dbReference type="SAM" id="Phobius"/>
    </source>
</evidence>
<organism evidence="7 8">
    <name type="scientific">Nostocoides vanveenii</name>
    <dbReference type="NCBI Taxonomy" id="330835"/>
    <lineage>
        <taxon>Bacteria</taxon>
        <taxon>Bacillati</taxon>
        <taxon>Actinomycetota</taxon>
        <taxon>Actinomycetes</taxon>
        <taxon>Micrococcales</taxon>
        <taxon>Intrasporangiaceae</taxon>
        <taxon>Nostocoides</taxon>
    </lineage>
</organism>
<reference evidence="7 8" key="1">
    <citation type="journal article" date="2019" name="Int. J. Syst. Evol. Microbiol.">
        <title>The Global Catalogue of Microorganisms (GCM) 10K type strain sequencing project: providing services to taxonomists for standard genome sequencing and annotation.</title>
        <authorList>
            <consortium name="The Broad Institute Genomics Platform"/>
            <consortium name="The Broad Institute Genome Sequencing Center for Infectious Disease"/>
            <person name="Wu L."/>
            <person name="Ma J."/>
        </authorList>
    </citation>
    <scope>NUCLEOTIDE SEQUENCE [LARGE SCALE GENOMIC DNA]</scope>
    <source>
        <strain evidence="7 8">JCM 15591</strain>
    </source>
</reference>
<feature type="transmembrane region" description="Helical" evidence="6">
    <location>
        <begin position="87"/>
        <end position="104"/>
    </location>
</feature>
<feature type="transmembrane region" description="Helical" evidence="6">
    <location>
        <begin position="9"/>
        <end position="34"/>
    </location>
</feature>
<evidence type="ECO:0000256" key="3">
    <source>
        <dbReference type="ARBA" id="ARBA00022692"/>
    </source>
</evidence>
<protein>
    <submittedName>
        <fullName evidence="7">ABC transporter permease</fullName>
    </submittedName>
</protein>
<proteinExistence type="predicted"/>
<evidence type="ECO:0000256" key="2">
    <source>
        <dbReference type="ARBA" id="ARBA00022475"/>
    </source>
</evidence>
<keyword evidence="4 6" id="KW-1133">Transmembrane helix</keyword>
<comment type="caution">
    <text evidence="7">The sequence shown here is derived from an EMBL/GenBank/DDBJ whole genome shotgun (WGS) entry which is preliminary data.</text>
</comment>
<comment type="subcellular location">
    <subcellularLocation>
        <location evidence="1">Cell membrane</location>
        <topology evidence="1">Multi-pass membrane protein</topology>
    </subcellularLocation>
</comment>
<feature type="transmembrane region" description="Helical" evidence="6">
    <location>
        <begin position="322"/>
        <end position="341"/>
    </location>
</feature>
<keyword evidence="5 6" id="KW-0472">Membrane</keyword>
<dbReference type="PANTHER" id="PTHR47089">
    <property type="entry name" value="ABC TRANSPORTER, PERMEASE PROTEIN"/>
    <property type="match status" value="1"/>
</dbReference>
<sequence length="370" mass="39270">MKRLDVRRILLSIGAPIAALLVAVILTSLVLFALGDPVRDVWITMLSKPKPRQITNIVNGAIVLYLSAIAVAVGFRMNLFNIGVDGQYRVAAFAGAVFAGQAWFPGMLNVLVTIVVAMVAGGLWASIAAYLKVKRGVSEVISTIMLNAIATGVVQWMLLKVAVRTKGSNAIGTKTIPESSQLEGWKLIPGATNRVYSMLLLAVIVGFLYWFVLGKTRFGFDLRATGRSESAAVASGVNVQRMVMTSMIASGALAGLVGMPLLFGQDHSYGTTFQAGLGFAGIGIALLGRNNAIGIAFAALLWSYLDTQSNGLQIRAGVAPELVNIIQGIILFAVVIAYEGVRRLDIRLEQAKVARELAATRGRPVEGAVA</sequence>
<evidence type="ECO:0000256" key="4">
    <source>
        <dbReference type="ARBA" id="ARBA00022989"/>
    </source>
</evidence>
<dbReference type="EMBL" id="BAAAPN010000017">
    <property type="protein sequence ID" value="GAA1748634.1"/>
    <property type="molecule type" value="Genomic_DNA"/>
</dbReference>
<dbReference type="PANTHER" id="PTHR47089:SF1">
    <property type="entry name" value="GUANOSINE ABC TRANSPORTER PERMEASE PROTEIN NUPP"/>
    <property type="match status" value="1"/>
</dbReference>
<keyword evidence="2" id="KW-1003">Cell membrane</keyword>
<dbReference type="RefSeq" id="WP_344062018.1">
    <property type="nucleotide sequence ID" value="NZ_BAAAPN010000017.1"/>
</dbReference>
<feature type="transmembrane region" description="Helical" evidence="6">
    <location>
        <begin position="195"/>
        <end position="213"/>
    </location>
</feature>
<dbReference type="Proteomes" id="UP001501475">
    <property type="component" value="Unassembled WGS sequence"/>
</dbReference>
<evidence type="ECO:0000256" key="5">
    <source>
        <dbReference type="ARBA" id="ARBA00023136"/>
    </source>
</evidence>
<feature type="transmembrane region" description="Helical" evidence="6">
    <location>
        <begin position="275"/>
        <end position="302"/>
    </location>
</feature>
<evidence type="ECO:0000313" key="7">
    <source>
        <dbReference type="EMBL" id="GAA1748634.1"/>
    </source>
</evidence>
<feature type="transmembrane region" description="Helical" evidence="6">
    <location>
        <begin position="242"/>
        <end position="263"/>
    </location>
</feature>
<evidence type="ECO:0000256" key="1">
    <source>
        <dbReference type="ARBA" id="ARBA00004651"/>
    </source>
</evidence>
<gene>
    <name evidence="7" type="ORF">GCM10009810_06430</name>
</gene>
<dbReference type="InterPro" id="IPR001851">
    <property type="entry name" value="ABC_transp_permease"/>
</dbReference>
<feature type="transmembrane region" description="Helical" evidence="6">
    <location>
        <begin position="110"/>
        <end position="131"/>
    </location>
</feature>